<feature type="domain" description="4Fe-4S ferredoxin-type" evidence="7">
    <location>
        <begin position="57"/>
        <end position="86"/>
    </location>
</feature>
<feature type="binding site" evidence="6">
    <location>
        <position position="34"/>
    </location>
    <ligand>
        <name>[4Fe-4S] cluster</name>
        <dbReference type="ChEBI" id="CHEBI:49883"/>
        <label>1</label>
    </ligand>
</feature>
<dbReference type="HAMAP" id="MF_02201">
    <property type="entry name" value="NapF"/>
    <property type="match status" value="1"/>
</dbReference>
<feature type="binding site" evidence="6">
    <location>
        <position position="69"/>
    </location>
    <ligand>
        <name>[4Fe-4S] cluster</name>
        <dbReference type="ChEBI" id="CHEBI:49883"/>
        <label>2</label>
    </ligand>
</feature>
<evidence type="ECO:0000256" key="3">
    <source>
        <dbReference type="ARBA" id="ARBA00022737"/>
    </source>
</evidence>
<dbReference type="PROSITE" id="PS51379">
    <property type="entry name" value="4FE4S_FER_2"/>
    <property type="match status" value="3"/>
</dbReference>
<comment type="caution">
    <text evidence="8">The sequence shown here is derived from an EMBL/GenBank/DDBJ whole genome shotgun (WGS) entry which is preliminary data.</text>
</comment>
<feature type="domain" description="4Fe-4S ferredoxin-type" evidence="7">
    <location>
        <begin position="128"/>
        <end position="157"/>
    </location>
</feature>
<evidence type="ECO:0000256" key="5">
    <source>
        <dbReference type="ARBA" id="ARBA00023014"/>
    </source>
</evidence>
<evidence type="ECO:0000313" key="8">
    <source>
        <dbReference type="EMBL" id="TDT43144.1"/>
    </source>
</evidence>
<proteinExistence type="inferred from homology"/>
<keyword evidence="2 6" id="KW-0479">Metal-binding</keyword>
<dbReference type="CDD" id="cd10564">
    <property type="entry name" value="NapF_like"/>
    <property type="match status" value="1"/>
</dbReference>
<comment type="subcellular location">
    <subcellularLocation>
        <location evidence="6">Cytoplasm</location>
    </subcellularLocation>
</comment>
<dbReference type="Proteomes" id="UP000295830">
    <property type="component" value="Unassembled WGS sequence"/>
</dbReference>
<keyword evidence="5 6" id="KW-0411">Iron-sulfur</keyword>
<feature type="binding site" evidence="6">
    <location>
        <position position="143"/>
    </location>
    <ligand>
        <name>[4Fe-4S] cluster</name>
        <dbReference type="ChEBI" id="CHEBI:49883"/>
        <label>3</label>
    </ligand>
</feature>
<protein>
    <recommendedName>
        <fullName evidence="6">Ferredoxin-type protein NapF</fullName>
    </recommendedName>
</protein>
<dbReference type="AlphaFoldDB" id="A0A4R7JYX1"/>
<evidence type="ECO:0000256" key="6">
    <source>
        <dbReference type="HAMAP-Rule" id="MF_02201"/>
    </source>
</evidence>
<evidence type="ECO:0000256" key="2">
    <source>
        <dbReference type="ARBA" id="ARBA00022723"/>
    </source>
</evidence>
<evidence type="ECO:0000256" key="4">
    <source>
        <dbReference type="ARBA" id="ARBA00023004"/>
    </source>
</evidence>
<dbReference type="EMBL" id="SOAX01000002">
    <property type="protein sequence ID" value="TDT43144.1"/>
    <property type="molecule type" value="Genomic_DNA"/>
</dbReference>
<dbReference type="InterPro" id="IPR004496">
    <property type="entry name" value="NapF"/>
</dbReference>
<comment type="similarity">
    <text evidence="6">Belongs to the NapF family.</text>
</comment>
<keyword evidence="1 6" id="KW-0004">4Fe-4S</keyword>
<dbReference type="PANTHER" id="PTHR43687:SF1">
    <property type="entry name" value="FERREDOXIN III"/>
    <property type="match status" value="1"/>
</dbReference>
<comment type="cofactor">
    <cofactor evidence="6">
        <name>[4Fe-4S] cluster</name>
        <dbReference type="ChEBI" id="CHEBI:49883"/>
    </cofactor>
</comment>
<dbReference type="RefSeq" id="WP_133735232.1">
    <property type="nucleotide sequence ID" value="NZ_SOAX01000002.1"/>
</dbReference>
<dbReference type="GO" id="GO:0051539">
    <property type="term" value="F:4 iron, 4 sulfur cluster binding"/>
    <property type="evidence" value="ECO:0007669"/>
    <property type="project" value="UniProtKB-UniRule"/>
</dbReference>
<feature type="binding site" evidence="6">
    <location>
        <position position="44"/>
    </location>
    <ligand>
        <name>[4Fe-4S] cluster</name>
        <dbReference type="ChEBI" id="CHEBI:49883"/>
        <label>1</label>
    </ligand>
</feature>
<sequence length="159" mass="16985">MTDNLSRRGFFRQASGRGDVRRPPWTGDDFTDQCTRCNACIDACPEAILIRGDGGFPEIRFDVNGCTLCGDCVAVCEEAVFDTARPAFPWHASIQSHCLALAGIHCQSCQDACDYNAIQFPPRLGSAPRPELDTDACVGCGACLPACPNNAIALEVANG</sequence>
<accession>A0A4R7JYX1</accession>
<dbReference type="NCBIfam" id="TIGR00402">
    <property type="entry name" value="napF"/>
    <property type="match status" value="1"/>
</dbReference>
<dbReference type="InterPro" id="IPR017896">
    <property type="entry name" value="4Fe4S_Fe-S-bd"/>
</dbReference>
<feature type="binding site" evidence="6">
    <location>
        <position position="76"/>
    </location>
    <ligand>
        <name>[4Fe-4S] cluster</name>
        <dbReference type="ChEBI" id="CHEBI:49883"/>
        <label>2</label>
    </ligand>
</feature>
<feature type="binding site" evidence="6">
    <location>
        <position position="137"/>
    </location>
    <ligand>
        <name>[4Fe-4S] cluster</name>
        <dbReference type="ChEBI" id="CHEBI:49883"/>
        <label>3</label>
    </ligand>
</feature>
<feature type="binding site" evidence="6">
    <location>
        <position position="147"/>
    </location>
    <ligand>
        <name>[4Fe-4S] cluster</name>
        <dbReference type="ChEBI" id="CHEBI:49883"/>
        <label>3</label>
    </ligand>
</feature>
<feature type="binding site" evidence="6">
    <location>
        <position position="72"/>
    </location>
    <ligand>
        <name>[4Fe-4S] cluster</name>
        <dbReference type="ChEBI" id="CHEBI:49883"/>
        <label>2</label>
    </ligand>
</feature>
<feature type="binding site" evidence="6">
    <location>
        <position position="37"/>
    </location>
    <ligand>
        <name>[4Fe-4S] cluster</name>
        <dbReference type="ChEBI" id="CHEBI:49883"/>
        <label>1</label>
    </ligand>
</feature>
<organism evidence="8 9">
    <name type="scientific">Halospina denitrificans</name>
    <dbReference type="NCBI Taxonomy" id="332522"/>
    <lineage>
        <taxon>Bacteria</taxon>
        <taxon>Pseudomonadati</taxon>
        <taxon>Pseudomonadota</taxon>
        <taxon>Gammaproteobacteria</taxon>
        <taxon>Halospina</taxon>
    </lineage>
</organism>
<dbReference type="GO" id="GO:0046872">
    <property type="term" value="F:metal ion binding"/>
    <property type="evidence" value="ECO:0007669"/>
    <property type="project" value="UniProtKB-KW"/>
</dbReference>
<evidence type="ECO:0000313" key="9">
    <source>
        <dbReference type="Proteomes" id="UP000295830"/>
    </source>
</evidence>
<evidence type="ECO:0000259" key="7">
    <source>
        <dbReference type="PROSITE" id="PS51379"/>
    </source>
</evidence>
<dbReference type="OrthoDB" id="9808559at2"/>
<feature type="binding site" evidence="6">
    <location>
        <position position="40"/>
    </location>
    <ligand>
        <name>[4Fe-4S] cluster</name>
        <dbReference type="ChEBI" id="CHEBI:49883"/>
        <label>1</label>
    </ligand>
</feature>
<keyword evidence="6" id="KW-0963">Cytoplasm</keyword>
<keyword evidence="4 6" id="KW-0408">Iron</keyword>
<dbReference type="SUPFAM" id="SSF46548">
    <property type="entry name" value="alpha-helical ferredoxin"/>
    <property type="match status" value="1"/>
</dbReference>
<feature type="binding site" evidence="6">
    <location>
        <position position="140"/>
    </location>
    <ligand>
        <name>[4Fe-4S] cluster</name>
        <dbReference type="ChEBI" id="CHEBI:49883"/>
        <label>3</label>
    </ligand>
</feature>
<reference evidence="8 9" key="1">
    <citation type="submission" date="2019-03" db="EMBL/GenBank/DDBJ databases">
        <title>Genomic Encyclopedia of Type Strains, Phase IV (KMG-IV): sequencing the most valuable type-strain genomes for metagenomic binning, comparative biology and taxonomic classification.</title>
        <authorList>
            <person name="Goeker M."/>
        </authorList>
    </citation>
    <scope>NUCLEOTIDE SEQUENCE [LARGE SCALE GENOMIC DNA]</scope>
    <source>
        <strain evidence="8 9">DSM 15505</strain>
    </source>
</reference>
<comment type="subunit">
    <text evidence="6">Interacts with the cytoplasmic NapA precursor.</text>
</comment>
<name>A0A4R7JYX1_9GAMM</name>
<dbReference type="InterPro" id="IPR017900">
    <property type="entry name" value="4Fe4S_Fe_S_CS"/>
</dbReference>
<dbReference type="PROSITE" id="PS00198">
    <property type="entry name" value="4FE4S_FER_1"/>
    <property type="match status" value="2"/>
</dbReference>
<dbReference type="InterPro" id="IPR050572">
    <property type="entry name" value="Fe-S_Ferredoxin"/>
</dbReference>
<keyword evidence="9" id="KW-1185">Reference proteome</keyword>
<comment type="function">
    <text evidence="6">Could be involved in the maturation of NapA, the catalytic subunit of the periplasmic nitrate reductase, before its export into the periplasm.</text>
</comment>
<feature type="domain" description="4Fe-4S ferredoxin-type" evidence="7">
    <location>
        <begin position="22"/>
        <end position="54"/>
    </location>
</feature>
<feature type="binding site" evidence="6">
    <location>
        <position position="66"/>
    </location>
    <ligand>
        <name>[4Fe-4S] cluster</name>
        <dbReference type="ChEBI" id="CHEBI:49883"/>
        <label>2</label>
    </ligand>
</feature>
<dbReference type="Gene3D" id="3.30.70.20">
    <property type="match status" value="2"/>
</dbReference>
<dbReference type="Pfam" id="PF12838">
    <property type="entry name" value="Fer4_7"/>
    <property type="match status" value="2"/>
</dbReference>
<dbReference type="GO" id="GO:0005737">
    <property type="term" value="C:cytoplasm"/>
    <property type="evidence" value="ECO:0007669"/>
    <property type="project" value="UniProtKB-SubCell"/>
</dbReference>
<keyword evidence="3 6" id="KW-0677">Repeat</keyword>
<evidence type="ECO:0000256" key="1">
    <source>
        <dbReference type="ARBA" id="ARBA00022485"/>
    </source>
</evidence>
<gene>
    <name evidence="6" type="primary">napF</name>
    <name evidence="8" type="ORF">DES49_0954</name>
</gene>
<dbReference type="PANTHER" id="PTHR43687">
    <property type="entry name" value="ADENYLYLSULFATE REDUCTASE, BETA SUBUNIT"/>
    <property type="match status" value="1"/>
</dbReference>